<dbReference type="RefSeq" id="XP_001880600.1">
    <property type="nucleotide sequence ID" value="XM_001880565.1"/>
</dbReference>
<reference evidence="2 3" key="1">
    <citation type="journal article" date="2008" name="Nature">
        <title>The genome of Laccaria bicolor provides insights into mycorrhizal symbiosis.</title>
        <authorList>
            <person name="Martin F."/>
            <person name="Aerts A."/>
            <person name="Ahren D."/>
            <person name="Brun A."/>
            <person name="Danchin E.G.J."/>
            <person name="Duchaussoy F."/>
            <person name="Gibon J."/>
            <person name="Kohler A."/>
            <person name="Lindquist E."/>
            <person name="Pereda V."/>
            <person name="Salamov A."/>
            <person name="Shapiro H.J."/>
            <person name="Wuyts J."/>
            <person name="Blaudez D."/>
            <person name="Buee M."/>
            <person name="Brokstein P."/>
            <person name="Canbaeck B."/>
            <person name="Cohen D."/>
            <person name="Courty P.E."/>
            <person name="Coutinho P.M."/>
            <person name="Delaruelle C."/>
            <person name="Detter J.C."/>
            <person name="Deveau A."/>
            <person name="DiFazio S."/>
            <person name="Duplessis S."/>
            <person name="Fraissinet-Tachet L."/>
            <person name="Lucic E."/>
            <person name="Frey-Klett P."/>
            <person name="Fourrey C."/>
            <person name="Feussner I."/>
            <person name="Gay G."/>
            <person name="Grimwood J."/>
            <person name="Hoegger P.J."/>
            <person name="Jain P."/>
            <person name="Kilaru S."/>
            <person name="Labbe J."/>
            <person name="Lin Y.C."/>
            <person name="Legue V."/>
            <person name="Le Tacon F."/>
            <person name="Marmeisse R."/>
            <person name="Melayah D."/>
            <person name="Montanini B."/>
            <person name="Muratet M."/>
            <person name="Nehls U."/>
            <person name="Niculita-Hirzel H."/>
            <person name="Oudot-Le Secq M.P."/>
            <person name="Peter M."/>
            <person name="Quesneville H."/>
            <person name="Rajashekar B."/>
            <person name="Reich M."/>
            <person name="Rouhier N."/>
            <person name="Schmutz J."/>
            <person name="Yin T."/>
            <person name="Chalot M."/>
            <person name="Henrissat B."/>
            <person name="Kuees U."/>
            <person name="Lucas S."/>
            <person name="Van de Peer Y."/>
            <person name="Podila G.K."/>
            <person name="Polle A."/>
            <person name="Pukkila P.J."/>
            <person name="Richardson P.M."/>
            <person name="Rouze P."/>
            <person name="Sanders I.R."/>
            <person name="Stajich J.E."/>
            <person name="Tunlid A."/>
            <person name="Tuskan G."/>
            <person name="Grigoriev I.V."/>
        </authorList>
    </citation>
    <scope>NUCLEOTIDE SEQUENCE [LARGE SCALE GENOMIC DNA]</scope>
    <source>
        <strain evidence="3">S238N-H82 / ATCC MYA-4686</strain>
    </source>
</reference>
<feature type="region of interest" description="Disordered" evidence="1">
    <location>
        <begin position="1"/>
        <end position="27"/>
    </location>
</feature>
<dbReference type="OrthoDB" id="3260134at2759"/>
<evidence type="ECO:0000313" key="2">
    <source>
        <dbReference type="EMBL" id="EDR08375.1"/>
    </source>
</evidence>
<dbReference type="InParanoid" id="B0D9M1"/>
<sequence>MPGANYMGGKRNAAKARTRDVVGRQQKGFFGRQRLNILSKGLQTSTPKLSRDAPDPRAKEEITLAHAHLNHIPEPPSPMTSTPPPRKKQRLLMEAHTSSSGESGSSRRQSKVLDALDIEEPMFLRGMLDRILAMPDLAGLPSVREAERSMPKQVAPRGKKRQRTPSPLGVQYSYRLYGNRSSSPVTSTMNEALTHEQTDMGERAHIFTESVHSTSSRGTYQSSKHESVQPEFEENQQEEESDFNDSGYAELESIENGHESILPRSSSPCFSGSPPEKSSAEGRALQVSSSPRSRRAETEPLVHYSSSTSEPFMSDEVDLGDSWLPSVVSLEPRRAGSWPAYGCLFEQEDPWRTIGLILGLPESMPMVEEMGFEMNVDEDRDVVLEMDRVTDDFYLEEFGDGEESVSRSAEPVIARVQTPLEVGSQDKSVIAVAELRELDGKFLGPSLFVEDDSEDN</sequence>
<feature type="region of interest" description="Disordered" evidence="1">
    <location>
        <begin position="210"/>
        <end position="246"/>
    </location>
</feature>
<feature type="compositionally biased region" description="Low complexity" evidence="1">
    <location>
        <begin position="98"/>
        <end position="107"/>
    </location>
</feature>
<feature type="region of interest" description="Disordered" evidence="1">
    <location>
        <begin position="259"/>
        <end position="312"/>
    </location>
</feature>
<feature type="compositionally biased region" description="Polar residues" evidence="1">
    <location>
        <begin position="210"/>
        <end position="222"/>
    </location>
</feature>
<name>B0D9M1_LACBS</name>
<evidence type="ECO:0000313" key="3">
    <source>
        <dbReference type="Proteomes" id="UP000001194"/>
    </source>
</evidence>
<feature type="region of interest" description="Disordered" evidence="1">
    <location>
        <begin position="146"/>
        <end position="171"/>
    </location>
</feature>
<dbReference type="GeneID" id="6076616"/>
<protein>
    <submittedName>
        <fullName evidence="2">Predicted protein</fullName>
    </submittedName>
</protein>
<dbReference type="HOGENOM" id="CLU_600021_0_0_1"/>
<gene>
    <name evidence="2" type="ORF">LACBIDRAFT_296943</name>
</gene>
<dbReference type="AlphaFoldDB" id="B0D9M1"/>
<proteinExistence type="predicted"/>
<feature type="compositionally biased region" description="Pro residues" evidence="1">
    <location>
        <begin position="73"/>
        <end position="84"/>
    </location>
</feature>
<accession>B0D9M1</accession>
<feature type="region of interest" description="Disordered" evidence="1">
    <location>
        <begin position="68"/>
        <end position="113"/>
    </location>
</feature>
<dbReference type="Proteomes" id="UP000001194">
    <property type="component" value="Unassembled WGS sequence"/>
</dbReference>
<evidence type="ECO:0000256" key="1">
    <source>
        <dbReference type="SAM" id="MobiDB-lite"/>
    </source>
</evidence>
<feature type="compositionally biased region" description="Acidic residues" evidence="1">
    <location>
        <begin position="231"/>
        <end position="243"/>
    </location>
</feature>
<keyword evidence="3" id="KW-1185">Reference proteome</keyword>
<dbReference type="EMBL" id="DS547101">
    <property type="protein sequence ID" value="EDR08375.1"/>
    <property type="molecule type" value="Genomic_DNA"/>
</dbReference>
<dbReference type="KEGG" id="lbc:LACBIDRAFT_296943"/>
<organism evidence="3">
    <name type="scientific">Laccaria bicolor (strain S238N-H82 / ATCC MYA-4686)</name>
    <name type="common">Bicoloured deceiver</name>
    <name type="synonym">Laccaria laccata var. bicolor</name>
    <dbReference type="NCBI Taxonomy" id="486041"/>
    <lineage>
        <taxon>Eukaryota</taxon>
        <taxon>Fungi</taxon>
        <taxon>Dikarya</taxon>
        <taxon>Basidiomycota</taxon>
        <taxon>Agaricomycotina</taxon>
        <taxon>Agaricomycetes</taxon>
        <taxon>Agaricomycetidae</taxon>
        <taxon>Agaricales</taxon>
        <taxon>Agaricineae</taxon>
        <taxon>Hydnangiaceae</taxon>
        <taxon>Laccaria</taxon>
    </lineage>
</organism>